<dbReference type="Proteomes" id="UP000001073">
    <property type="component" value="Chromosome 11"/>
</dbReference>
<dbReference type="EMBL" id="ADFV01001927">
    <property type="status" value="NOT_ANNOTATED_CDS"/>
    <property type="molecule type" value="Genomic_DNA"/>
</dbReference>
<dbReference type="EMBL" id="ADFV01001926">
    <property type="status" value="NOT_ANNOTATED_CDS"/>
    <property type="molecule type" value="Genomic_DNA"/>
</dbReference>
<sequence length="75" mass="8456">MENLTKHSIECSSFRDAPQALPETQLCVSSSYSLWSSDCKAINMARQELSWRAMEEDRPAGCCLCSRACTMGERF</sequence>
<dbReference type="AlphaFoldDB" id="A0A2I3HMA7"/>
<evidence type="ECO:0000313" key="2">
    <source>
        <dbReference type="Proteomes" id="UP000001073"/>
    </source>
</evidence>
<gene>
    <name evidence="1" type="primary">ZNF345</name>
</gene>
<protein>
    <submittedName>
        <fullName evidence="1">Zinc finger protein 345</fullName>
    </submittedName>
</protein>
<organism evidence="1 2">
    <name type="scientific">Nomascus leucogenys</name>
    <name type="common">Northern white-cheeked gibbon</name>
    <name type="synonym">Hylobates leucogenys</name>
    <dbReference type="NCBI Taxonomy" id="61853"/>
    <lineage>
        <taxon>Eukaryota</taxon>
        <taxon>Metazoa</taxon>
        <taxon>Chordata</taxon>
        <taxon>Craniata</taxon>
        <taxon>Vertebrata</taxon>
        <taxon>Euteleostomi</taxon>
        <taxon>Mammalia</taxon>
        <taxon>Eutheria</taxon>
        <taxon>Euarchontoglires</taxon>
        <taxon>Primates</taxon>
        <taxon>Haplorrhini</taxon>
        <taxon>Catarrhini</taxon>
        <taxon>Hylobatidae</taxon>
        <taxon>Nomascus</taxon>
    </lineage>
</organism>
<keyword evidence="2" id="KW-1185">Reference proteome</keyword>
<proteinExistence type="predicted"/>
<evidence type="ECO:0000313" key="1">
    <source>
        <dbReference type="Ensembl" id="ENSNLEP00000044754.1"/>
    </source>
</evidence>
<reference evidence="1" key="2">
    <citation type="submission" date="2025-08" db="UniProtKB">
        <authorList>
            <consortium name="Ensembl"/>
        </authorList>
    </citation>
    <scope>IDENTIFICATION</scope>
</reference>
<reference evidence="1 2" key="1">
    <citation type="submission" date="2012-10" db="EMBL/GenBank/DDBJ databases">
        <authorList>
            <consortium name="Gibbon Genome Sequencing Consortium"/>
        </authorList>
    </citation>
    <scope>NUCLEOTIDE SEQUENCE [LARGE SCALE GENOMIC DNA]</scope>
</reference>
<dbReference type="Ensembl" id="ENSNLET00000045937.1">
    <property type="protein sequence ID" value="ENSNLEP00000044754.1"/>
    <property type="gene ID" value="ENSNLEG00000017007.2"/>
</dbReference>
<accession>A0A2I3HMA7</accession>
<name>A0A2I3HMA7_NOMLE</name>
<reference evidence="1" key="3">
    <citation type="submission" date="2025-09" db="UniProtKB">
        <authorList>
            <consortium name="Ensembl"/>
        </authorList>
    </citation>
    <scope>IDENTIFICATION</scope>
</reference>
<dbReference type="GeneTree" id="ENSGT00940000163308"/>